<evidence type="ECO:0000313" key="4">
    <source>
        <dbReference type="Proteomes" id="UP000821866"/>
    </source>
</evidence>
<dbReference type="PROSITE" id="PS51885">
    <property type="entry name" value="NEPRILYSIN"/>
    <property type="match status" value="1"/>
</dbReference>
<evidence type="ECO:0000256" key="2">
    <source>
        <dbReference type="SAM" id="Phobius"/>
    </source>
</evidence>
<dbReference type="InterPro" id="IPR024079">
    <property type="entry name" value="MetalloPept_cat_dom_sf"/>
</dbReference>
<keyword evidence="4" id="KW-1185">Reference proteome</keyword>
<dbReference type="Gene3D" id="3.40.390.10">
    <property type="entry name" value="Collagenase (Catalytic Domain)"/>
    <property type="match status" value="1"/>
</dbReference>
<reference evidence="3" key="1">
    <citation type="journal article" date="2020" name="Cell">
        <title>Large-Scale Comparative Analyses of Tick Genomes Elucidate Their Genetic Diversity and Vector Capacities.</title>
        <authorList>
            <consortium name="Tick Genome and Microbiome Consortium (TIGMIC)"/>
            <person name="Jia N."/>
            <person name="Wang J."/>
            <person name="Shi W."/>
            <person name="Du L."/>
            <person name="Sun Y."/>
            <person name="Zhan W."/>
            <person name="Jiang J.F."/>
            <person name="Wang Q."/>
            <person name="Zhang B."/>
            <person name="Ji P."/>
            <person name="Bell-Sakyi L."/>
            <person name="Cui X.M."/>
            <person name="Yuan T.T."/>
            <person name="Jiang B.G."/>
            <person name="Yang W.F."/>
            <person name="Lam T.T."/>
            <person name="Chang Q.C."/>
            <person name="Ding S.J."/>
            <person name="Wang X.J."/>
            <person name="Zhu J.G."/>
            <person name="Ruan X.D."/>
            <person name="Zhao L."/>
            <person name="Wei J.T."/>
            <person name="Ye R.Z."/>
            <person name="Que T.C."/>
            <person name="Du C.H."/>
            <person name="Zhou Y.H."/>
            <person name="Cheng J.X."/>
            <person name="Dai P.F."/>
            <person name="Guo W.B."/>
            <person name="Han X.H."/>
            <person name="Huang E.J."/>
            <person name="Li L.F."/>
            <person name="Wei W."/>
            <person name="Gao Y.C."/>
            <person name="Liu J.Z."/>
            <person name="Shao H.Z."/>
            <person name="Wang X."/>
            <person name="Wang C.C."/>
            <person name="Yang T.C."/>
            <person name="Huo Q.B."/>
            <person name="Li W."/>
            <person name="Chen H.Y."/>
            <person name="Chen S.E."/>
            <person name="Zhou L.G."/>
            <person name="Ni X.B."/>
            <person name="Tian J.H."/>
            <person name="Sheng Y."/>
            <person name="Liu T."/>
            <person name="Pan Y.S."/>
            <person name="Xia L.Y."/>
            <person name="Li J."/>
            <person name="Zhao F."/>
            <person name="Cao W.C."/>
        </authorList>
    </citation>
    <scope>NUCLEOTIDE SEQUENCE</scope>
    <source>
        <strain evidence="3">Rmic-2018</strain>
    </source>
</reference>
<organism evidence="3 4">
    <name type="scientific">Rhipicephalus microplus</name>
    <name type="common">Cattle tick</name>
    <name type="synonym">Boophilus microplus</name>
    <dbReference type="NCBI Taxonomy" id="6941"/>
    <lineage>
        <taxon>Eukaryota</taxon>
        <taxon>Metazoa</taxon>
        <taxon>Ecdysozoa</taxon>
        <taxon>Arthropoda</taxon>
        <taxon>Chelicerata</taxon>
        <taxon>Arachnida</taxon>
        <taxon>Acari</taxon>
        <taxon>Parasitiformes</taxon>
        <taxon>Ixodida</taxon>
        <taxon>Ixodoidea</taxon>
        <taxon>Ixodidae</taxon>
        <taxon>Rhipicephalinae</taxon>
        <taxon>Rhipicephalus</taxon>
        <taxon>Boophilus</taxon>
    </lineage>
</organism>
<feature type="transmembrane region" description="Helical" evidence="2">
    <location>
        <begin position="121"/>
        <end position="145"/>
    </location>
</feature>
<dbReference type="SUPFAM" id="SSF55486">
    <property type="entry name" value="Metalloproteases ('zincins'), catalytic domain"/>
    <property type="match status" value="1"/>
</dbReference>
<evidence type="ECO:0000256" key="1">
    <source>
        <dbReference type="SAM" id="MobiDB-lite"/>
    </source>
</evidence>
<accession>A0A9J6EDE6</accession>
<evidence type="ECO:0008006" key="5">
    <source>
        <dbReference type="Google" id="ProtNLM"/>
    </source>
</evidence>
<protein>
    <recommendedName>
        <fullName evidence="5">Peptidase M13 N-terminal domain-containing protein</fullName>
    </recommendedName>
</protein>
<evidence type="ECO:0000313" key="3">
    <source>
        <dbReference type="EMBL" id="KAH8032329.1"/>
    </source>
</evidence>
<name>A0A9J6EDE6_RHIMP</name>
<dbReference type="Gene3D" id="1.10.1380.10">
    <property type="entry name" value="Neutral endopeptidase , domain2"/>
    <property type="match status" value="1"/>
</dbReference>
<keyword evidence="2" id="KW-0812">Transmembrane</keyword>
<dbReference type="InterPro" id="IPR042089">
    <property type="entry name" value="Peptidase_M13_dom_2"/>
</dbReference>
<dbReference type="EMBL" id="JABSTU010000005">
    <property type="protein sequence ID" value="KAH8032329.1"/>
    <property type="molecule type" value="Genomic_DNA"/>
</dbReference>
<sequence length="350" mass="37228">MGHHKGPSIAHPGSGGLIGSAEADIECLVKRSALPTSHAKHHHHGSVGGKPGASQASRSKDDASALAYIVAAIIADLVKGARRPVADGAKKSLANAIPAAMDASEYSSIEAQELQARYDKVAIGSAVAVALVVLLIAFITVSWYIASRKQVVEPSAMRGYSLVNILGAACITNDCRTAVTMLNSSIDPSANPCDELYKYACGKWHAVDDDGRPLSYEANVRYHYVHAVDRKLVGNATIDMLCNSGDPRAKMGCIYSSCVAFYTKTASTLEKLVTVAKIDTATWSLARDFQAMFYIFVRLIVDTGVPSVLNVVRRDTLTAVIEVGTCISCFAGGDDSFVKYLISQAVTIKV</sequence>
<dbReference type="GO" id="GO:0004222">
    <property type="term" value="F:metalloendopeptidase activity"/>
    <property type="evidence" value="ECO:0007669"/>
    <property type="project" value="InterPro"/>
</dbReference>
<feature type="region of interest" description="Disordered" evidence="1">
    <location>
        <begin position="35"/>
        <end position="57"/>
    </location>
</feature>
<gene>
    <name evidence="3" type="ORF">HPB51_024106</name>
</gene>
<proteinExistence type="predicted"/>
<comment type="caution">
    <text evidence="3">The sequence shown here is derived from an EMBL/GenBank/DDBJ whole genome shotgun (WGS) entry which is preliminary data.</text>
</comment>
<keyword evidence="2" id="KW-1133">Transmembrane helix</keyword>
<keyword evidence="2" id="KW-0472">Membrane</keyword>
<reference evidence="3" key="2">
    <citation type="submission" date="2021-09" db="EMBL/GenBank/DDBJ databases">
        <authorList>
            <person name="Jia N."/>
            <person name="Wang J."/>
            <person name="Shi W."/>
            <person name="Du L."/>
            <person name="Sun Y."/>
            <person name="Zhan W."/>
            <person name="Jiang J."/>
            <person name="Wang Q."/>
            <person name="Zhang B."/>
            <person name="Ji P."/>
            <person name="Sakyi L.B."/>
            <person name="Cui X."/>
            <person name="Yuan T."/>
            <person name="Jiang B."/>
            <person name="Yang W."/>
            <person name="Lam T.T.-Y."/>
            <person name="Chang Q."/>
            <person name="Ding S."/>
            <person name="Wang X."/>
            <person name="Zhu J."/>
            <person name="Ruan X."/>
            <person name="Zhao L."/>
            <person name="Wei J."/>
            <person name="Que T."/>
            <person name="Du C."/>
            <person name="Cheng J."/>
            <person name="Dai P."/>
            <person name="Han X."/>
            <person name="Huang E."/>
            <person name="Gao Y."/>
            <person name="Liu J."/>
            <person name="Shao H."/>
            <person name="Ye R."/>
            <person name="Li L."/>
            <person name="Wei W."/>
            <person name="Wang X."/>
            <person name="Wang C."/>
            <person name="Huo Q."/>
            <person name="Li W."/>
            <person name="Guo W."/>
            <person name="Chen H."/>
            <person name="Chen S."/>
            <person name="Zhou L."/>
            <person name="Zhou L."/>
            <person name="Ni X."/>
            <person name="Tian J."/>
            <person name="Zhou Y."/>
            <person name="Sheng Y."/>
            <person name="Liu T."/>
            <person name="Pan Y."/>
            <person name="Xia L."/>
            <person name="Li J."/>
            <person name="Zhao F."/>
            <person name="Cao W."/>
        </authorList>
    </citation>
    <scope>NUCLEOTIDE SEQUENCE</scope>
    <source>
        <strain evidence="3">Rmic-2018</strain>
        <tissue evidence="3">Larvae</tissue>
    </source>
</reference>
<dbReference type="Proteomes" id="UP000821866">
    <property type="component" value="Chromosome 3"/>
</dbReference>
<dbReference type="GO" id="GO:0006508">
    <property type="term" value="P:proteolysis"/>
    <property type="evidence" value="ECO:0007669"/>
    <property type="project" value="InterPro"/>
</dbReference>
<dbReference type="InterPro" id="IPR000718">
    <property type="entry name" value="Peptidase_M13"/>
</dbReference>
<dbReference type="AlphaFoldDB" id="A0A9J6EDE6"/>